<dbReference type="OrthoDB" id="2654851at2759"/>
<dbReference type="PANTHER" id="PTHR10622">
    <property type="entry name" value="HET DOMAIN-CONTAINING PROTEIN"/>
    <property type="match status" value="1"/>
</dbReference>
<gene>
    <name evidence="2" type="ORF">BDN70DRAFT_991402</name>
</gene>
<dbReference type="Proteomes" id="UP000807469">
    <property type="component" value="Unassembled WGS sequence"/>
</dbReference>
<protein>
    <recommendedName>
        <fullName evidence="1">Heterokaryon incompatibility domain-containing protein</fullName>
    </recommendedName>
</protein>
<dbReference type="InterPro" id="IPR010730">
    <property type="entry name" value="HET"/>
</dbReference>
<evidence type="ECO:0000259" key="1">
    <source>
        <dbReference type="Pfam" id="PF06985"/>
    </source>
</evidence>
<evidence type="ECO:0000313" key="2">
    <source>
        <dbReference type="EMBL" id="KAF9482042.1"/>
    </source>
</evidence>
<reference evidence="2" key="1">
    <citation type="submission" date="2020-11" db="EMBL/GenBank/DDBJ databases">
        <authorList>
            <consortium name="DOE Joint Genome Institute"/>
            <person name="Ahrendt S."/>
            <person name="Riley R."/>
            <person name="Andreopoulos W."/>
            <person name="Labutti K."/>
            <person name="Pangilinan J."/>
            <person name="Ruiz-Duenas F.J."/>
            <person name="Barrasa J.M."/>
            <person name="Sanchez-Garcia M."/>
            <person name="Camarero S."/>
            <person name="Miyauchi S."/>
            <person name="Serrano A."/>
            <person name="Linde D."/>
            <person name="Babiker R."/>
            <person name="Drula E."/>
            <person name="Ayuso-Fernandez I."/>
            <person name="Pacheco R."/>
            <person name="Padilla G."/>
            <person name="Ferreira P."/>
            <person name="Barriuso J."/>
            <person name="Kellner H."/>
            <person name="Castanera R."/>
            <person name="Alfaro M."/>
            <person name="Ramirez L."/>
            <person name="Pisabarro A.G."/>
            <person name="Kuo A."/>
            <person name="Tritt A."/>
            <person name="Lipzen A."/>
            <person name="He G."/>
            <person name="Yan M."/>
            <person name="Ng V."/>
            <person name="Cullen D."/>
            <person name="Martin F."/>
            <person name="Rosso M.-N."/>
            <person name="Henrissat B."/>
            <person name="Hibbett D."/>
            <person name="Martinez A.T."/>
            <person name="Grigoriev I.V."/>
        </authorList>
    </citation>
    <scope>NUCLEOTIDE SEQUENCE</scope>
    <source>
        <strain evidence="2">CIRM-BRFM 674</strain>
    </source>
</reference>
<dbReference type="AlphaFoldDB" id="A0A9P5Z6R8"/>
<keyword evidence="3" id="KW-1185">Reference proteome</keyword>
<sequence>MNENTLSAGESVDFADKNQNTATVSAQDQALLRALHEFIAPHAKVEGKDQKGKDNLDQKVSGPEAAILITELKVFISRLIERPTFPDKIKIAVDSEKEHDSELQVNAIENEDSATSERVISRNLFNVDIPYRAPQTTIGDRLITALRDHVFNKMPIRLLSFEKHDSGFQLTLLERNEIMTLLESKLRKRWRTKYPTLELSKDCTSTHLFQIRNLVRDEAAYAILSHTWLRSYPGEITYSDWVNRRFTSDNAGYRKLTKFCQTAFADHNISLGWMDTICINKDSSSELGESIRSMYKWYQSSNVCIVYLSETSTIPEIHRDAWFTRGWTLQELLAPNVIKFYNMNWMKFEEESPNDKPYSRTSISGGEVIQYIAMDSPKVMGQIQQATTLSKNELLNINLTPFSRRMQLAANREVTREEDMAYSLMGIFDVSIATAYGEGSKRAFLRLLEAILNLQQDGVLDLLNWSNWNQSSGSHILPSHPRAYLNRSSSSSVILQYTRPLEPLTMTSFGLRIPVLLMPAKSTQNDYSQFKATGDYSAAVTVQMIVSGLCIIRPYRLLNSTICGPDRWLEDKDGQGIFQHTFAVFNIKQENGGIYIPQRCIAILLECSEDAGKVTSTGGFQHFRTKEPVVFQMQRKIIREANKSSDDFVDVDKDGIVLAEDNLARHGMQLVIKYL</sequence>
<organism evidence="2 3">
    <name type="scientific">Pholiota conissans</name>
    <dbReference type="NCBI Taxonomy" id="109636"/>
    <lineage>
        <taxon>Eukaryota</taxon>
        <taxon>Fungi</taxon>
        <taxon>Dikarya</taxon>
        <taxon>Basidiomycota</taxon>
        <taxon>Agaricomycotina</taxon>
        <taxon>Agaricomycetes</taxon>
        <taxon>Agaricomycetidae</taxon>
        <taxon>Agaricales</taxon>
        <taxon>Agaricineae</taxon>
        <taxon>Strophariaceae</taxon>
        <taxon>Pholiota</taxon>
    </lineage>
</organism>
<dbReference type="EMBL" id="MU155170">
    <property type="protein sequence ID" value="KAF9482042.1"/>
    <property type="molecule type" value="Genomic_DNA"/>
</dbReference>
<evidence type="ECO:0000313" key="3">
    <source>
        <dbReference type="Proteomes" id="UP000807469"/>
    </source>
</evidence>
<dbReference type="Pfam" id="PF06985">
    <property type="entry name" value="HET"/>
    <property type="match status" value="1"/>
</dbReference>
<proteinExistence type="predicted"/>
<feature type="domain" description="Heterokaryon incompatibility" evidence="1">
    <location>
        <begin position="221"/>
        <end position="312"/>
    </location>
</feature>
<dbReference type="PANTHER" id="PTHR10622:SF12">
    <property type="entry name" value="HET DOMAIN-CONTAINING PROTEIN"/>
    <property type="match status" value="1"/>
</dbReference>
<name>A0A9P5Z6R8_9AGAR</name>
<comment type="caution">
    <text evidence="2">The sequence shown here is derived from an EMBL/GenBank/DDBJ whole genome shotgun (WGS) entry which is preliminary data.</text>
</comment>
<accession>A0A9P5Z6R8</accession>